<gene>
    <name evidence="2" type="ORF">PVK06_016792</name>
</gene>
<dbReference type="EMBL" id="JARKNE010000005">
    <property type="protein sequence ID" value="KAK5832983.1"/>
    <property type="molecule type" value="Genomic_DNA"/>
</dbReference>
<dbReference type="PANTHER" id="PTHR48055:SF57">
    <property type="entry name" value="PROTEIN KINASE DOMAIN-CONTAINING PROTEIN"/>
    <property type="match status" value="1"/>
</dbReference>
<evidence type="ECO:0000313" key="3">
    <source>
        <dbReference type="Proteomes" id="UP001358586"/>
    </source>
</evidence>
<dbReference type="InterPro" id="IPR000719">
    <property type="entry name" value="Prot_kinase_dom"/>
</dbReference>
<dbReference type="PROSITE" id="PS00108">
    <property type="entry name" value="PROTEIN_KINASE_ST"/>
    <property type="match status" value="1"/>
</dbReference>
<reference evidence="2 3" key="1">
    <citation type="submission" date="2023-03" db="EMBL/GenBank/DDBJ databases">
        <title>WGS of Gossypium arboreum.</title>
        <authorList>
            <person name="Yu D."/>
        </authorList>
    </citation>
    <scope>NUCLEOTIDE SEQUENCE [LARGE SCALE GENOMIC DNA]</scope>
    <source>
        <tissue evidence="2">Leaf</tissue>
    </source>
</reference>
<dbReference type="Gene3D" id="1.10.510.10">
    <property type="entry name" value="Transferase(Phosphotransferase) domain 1"/>
    <property type="match status" value="1"/>
</dbReference>
<sequence>MIDVASALEYLHFGFLVPVVHCDLKPSNVLVDNDKVAHVGDFGIAKLLGEGDSMKQTMTLATIGYMAPEYGLAGIISVKSDVYSYGSRTIGQMDRSIDKESMLKA</sequence>
<evidence type="ECO:0000259" key="1">
    <source>
        <dbReference type="PROSITE" id="PS50011"/>
    </source>
</evidence>
<dbReference type="SUPFAM" id="SSF56112">
    <property type="entry name" value="Protein kinase-like (PK-like)"/>
    <property type="match status" value="1"/>
</dbReference>
<accession>A0ABR0Q1V6</accession>
<dbReference type="PROSITE" id="PS50011">
    <property type="entry name" value="PROTEIN_KINASE_DOM"/>
    <property type="match status" value="1"/>
</dbReference>
<dbReference type="PANTHER" id="PTHR48055">
    <property type="entry name" value="LEUCINE-RICH REPEAT RECEPTOR PROTEIN KINASE EMS1"/>
    <property type="match status" value="1"/>
</dbReference>
<name>A0ABR0Q1V6_GOSAR</name>
<feature type="domain" description="Protein kinase" evidence="1">
    <location>
        <begin position="1"/>
        <end position="105"/>
    </location>
</feature>
<comment type="caution">
    <text evidence="2">The sequence shown here is derived from an EMBL/GenBank/DDBJ whole genome shotgun (WGS) entry which is preliminary data.</text>
</comment>
<dbReference type="InterPro" id="IPR008271">
    <property type="entry name" value="Ser/Thr_kinase_AS"/>
</dbReference>
<keyword evidence="3" id="KW-1185">Reference proteome</keyword>
<dbReference type="Pfam" id="PF00069">
    <property type="entry name" value="Pkinase"/>
    <property type="match status" value="1"/>
</dbReference>
<organism evidence="2 3">
    <name type="scientific">Gossypium arboreum</name>
    <name type="common">Tree cotton</name>
    <name type="synonym">Gossypium nanking</name>
    <dbReference type="NCBI Taxonomy" id="29729"/>
    <lineage>
        <taxon>Eukaryota</taxon>
        <taxon>Viridiplantae</taxon>
        <taxon>Streptophyta</taxon>
        <taxon>Embryophyta</taxon>
        <taxon>Tracheophyta</taxon>
        <taxon>Spermatophyta</taxon>
        <taxon>Magnoliopsida</taxon>
        <taxon>eudicotyledons</taxon>
        <taxon>Gunneridae</taxon>
        <taxon>Pentapetalae</taxon>
        <taxon>rosids</taxon>
        <taxon>malvids</taxon>
        <taxon>Malvales</taxon>
        <taxon>Malvaceae</taxon>
        <taxon>Malvoideae</taxon>
        <taxon>Gossypium</taxon>
    </lineage>
</organism>
<protein>
    <recommendedName>
        <fullName evidence="1">Protein kinase domain-containing protein</fullName>
    </recommendedName>
</protein>
<dbReference type="Proteomes" id="UP001358586">
    <property type="component" value="Chromosome 5"/>
</dbReference>
<dbReference type="InterPro" id="IPR011009">
    <property type="entry name" value="Kinase-like_dom_sf"/>
</dbReference>
<dbReference type="InterPro" id="IPR051564">
    <property type="entry name" value="LRR_receptor-like_kinase"/>
</dbReference>
<proteinExistence type="predicted"/>
<evidence type="ECO:0000313" key="2">
    <source>
        <dbReference type="EMBL" id="KAK5832983.1"/>
    </source>
</evidence>